<keyword evidence="1" id="KW-0547">Nucleotide-binding</keyword>
<feature type="transmembrane region" description="Helical" evidence="4">
    <location>
        <begin position="68"/>
        <end position="86"/>
    </location>
</feature>
<dbReference type="SUPFAM" id="SSF48334">
    <property type="entry name" value="DNA repair protein MutS, domain III"/>
    <property type="match status" value="1"/>
</dbReference>
<dbReference type="AlphaFoldDB" id="A0A841JT52"/>
<reference evidence="6 7" key="1">
    <citation type="submission" date="2020-08" db="EMBL/GenBank/DDBJ databases">
        <title>Genomic Encyclopedia of Type Strains, Phase IV (KMG-IV): sequencing the most valuable type-strain genomes for metagenomic binning, comparative biology and taxonomic classification.</title>
        <authorList>
            <person name="Goeker M."/>
        </authorList>
    </citation>
    <scope>NUCLEOTIDE SEQUENCE [LARGE SCALE GENOMIC DNA]</scope>
    <source>
        <strain evidence="6 7">DSM 103733</strain>
    </source>
</reference>
<dbReference type="RefSeq" id="WP_050059806.1">
    <property type="nucleotide sequence ID" value="NZ_JACHEK010000005.1"/>
</dbReference>
<keyword evidence="4" id="KW-1133">Transmembrane helix</keyword>
<evidence type="ECO:0000313" key="7">
    <source>
        <dbReference type="Proteomes" id="UP000538666"/>
    </source>
</evidence>
<dbReference type="Gene3D" id="1.10.1420.10">
    <property type="match status" value="1"/>
</dbReference>
<dbReference type="SUPFAM" id="SSF52540">
    <property type="entry name" value="P-loop containing nucleoside triphosphate hydrolases"/>
    <property type="match status" value="1"/>
</dbReference>
<dbReference type="GO" id="GO:0006298">
    <property type="term" value="P:mismatch repair"/>
    <property type="evidence" value="ECO:0007669"/>
    <property type="project" value="InterPro"/>
</dbReference>
<feature type="transmembrane region" description="Helical" evidence="4">
    <location>
        <begin position="43"/>
        <end position="62"/>
    </location>
</feature>
<keyword evidence="7" id="KW-1185">Reference proteome</keyword>
<feature type="transmembrane region" description="Helical" evidence="4">
    <location>
        <begin position="222"/>
        <end position="241"/>
    </location>
</feature>
<dbReference type="InterPro" id="IPR000432">
    <property type="entry name" value="DNA_mismatch_repair_MutS_C"/>
</dbReference>
<dbReference type="GO" id="GO:0140664">
    <property type="term" value="F:ATP-dependent DNA damage sensor activity"/>
    <property type="evidence" value="ECO:0007669"/>
    <property type="project" value="InterPro"/>
</dbReference>
<protein>
    <recommendedName>
        <fullName evidence="5">DNA mismatch repair proteins mutS family domain-containing protein</fullName>
    </recommendedName>
</protein>
<dbReference type="Proteomes" id="UP000538666">
    <property type="component" value="Unassembled WGS sequence"/>
</dbReference>
<keyword evidence="2" id="KW-0067">ATP-binding</keyword>
<accession>A0A841JT52</accession>
<evidence type="ECO:0000256" key="2">
    <source>
        <dbReference type="ARBA" id="ARBA00022840"/>
    </source>
</evidence>
<dbReference type="EMBL" id="JACHEK010000005">
    <property type="protein sequence ID" value="MBB6144592.1"/>
    <property type="molecule type" value="Genomic_DNA"/>
</dbReference>
<evidence type="ECO:0000256" key="3">
    <source>
        <dbReference type="ARBA" id="ARBA00023125"/>
    </source>
</evidence>
<evidence type="ECO:0000259" key="5">
    <source>
        <dbReference type="SMART" id="SM00534"/>
    </source>
</evidence>
<dbReference type="GO" id="GO:0005829">
    <property type="term" value="C:cytosol"/>
    <property type="evidence" value="ECO:0007669"/>
    <property type="project" value="TreeGrafter"/>
</dbReference>
<name>A0A841JT52_9BACT</name>
<organism evidence="6 7">
    <name type="scientific">Silvibacterium bohemicum</name>
    <dbReference type="NCBI Taxonomy" id="1577686"/>
    <lineage>
        <taxon>Bacteria</taxon>
        <taxon>Pseudomonadati</taxon>
        <taxon>Acidobacteriota</taxon>
        <taxon>Terriglobia</taxon>
        <taxon>Terriglobales</taxon>
        <taxon>Acidobacteriaceae</taxon>
        <taxon>Silvibacterium</taxon>
    </lineage>
</organism>
<comment type="caution">
    <text evidence="6">The sequence shown here is derived from an EMBL/GenBank/DDBJ whole genome shotgun (WGS) entry which is preliminary data.</text>
</comment>
<dbReference type="InterPro" id="IPR045076">
    <property type="entry name" value="MutS"/>
</dbReference>
<feature type="domain" description="DNA mismatch repair proteins mutS family" evidence="5">
    <location>
        <begin position="431"/>
        <end position="607"/>
    </location>
</feature>
<dbReference type="GO" id="GO:0030983">
    <property type="term" value="F:mismatched DNA binding"/>
    <property type="evidence" value="ECO:0007669"/>
    <property type="project" value="InterPro"/>
</dbReference>
<keyword evidence="4" id="KW-0472">Membrane</keyword>
<proteinExistence type="predicted"/>
<dbReference type="GO" id="GO:0005524">
    <property type="term" value="F:ATP binding"/>
    <property type="evidence" value="ECO:0007669"/>
    <property type="project" value="UniProtKB-KW"/>
</dbReference>
<dbReference type="InterPro" id="IPR027417">
    <property type="entry name" value="P-loop_NTPase"/>
</dbReference>
<sequence length="608" mass="67176">MNETTGSEGTGRETTGSEPIAEYRRRLSAIADSTNRYRGRDKVFAAAKLILGVFIVLAAIWLVKYHAARLYLLLIPILLFVVLGVLHERILKRLRSDARLQSYYNQGIARIENRWAGIGETGERFLDPSHPYARDLDIFGPGSLFQLLCTARTSSGEQTLAAWLMAAAPVPEITARQEAVQELTPKVDLRERLVLAGEEVKKNVHPEALIAWAENAQPLNRASIRLTTLLLTALWLLSLVAWWRWDWMAAALAISLVNFGVSYKLRSRMNRAAEGVYGAQHDLALLAGILKIIEAEAATAPKIVQLQHRLGRSGVLASQAIVALSKRVEWLESNDNWFVKIFDPFIFYFPHCVMAIDAWRTRHGAAIREWLAVTGEVEALTSFALYSYEHPADTFPQMPEGGPYLDAEGLAHPLLARANAVPNDLKLDRNLQLLVISGPNMAGKSTFIRSIGINAVLALAGAPVCARRMTLSSLQVAASICILDSLQGGLSRFYAEISRLKQIDELSKADTPVLFLLDELLSGTNSYDRRIGTESFVRSLLGRGAIGLVTTHDLALAEIAERIGTTAANFHFEDTFEDGKLHFDYKLTPGIVQTTNALLLMRSIGLDV</sequence>
<dbReference type="OrthoDB" id="9802448at2"/>
<evidence type="ECO:0000313" key="6">
    <source>
        <dbReference type="EMBL" id="MBB6144592.1"/>
    </source>
</evidence>
<keyword evidence="3" id="KW-0238">DNA-binding</keyword>
<dbReference type="SMART" id="SM00534">
    <property type="entry name" value="MUTSac"/>
    <property type="match status" value="1"/>
</dbReference>
<dbReference type="PANTHER" id="PTHR11361:SF99">
    <property type="entry name" value="DNA MISMATCH REPAIR PROTEIN"/>
    <property type="match status" value="1"/>
</dbReference>
<keyword evidence="4" id="KW-0812">Transmembrane</keyword>
<evidence type="ECO:0000256" key="4">
    <source>
        <dbReference type="SAM" id="Phobius"/>
    </source>
</evidence>
<dbReference type="Pfam" id="PF00488">
    <property type="entry name" value="MutS_V"/>
    <property type="match status" value="1"/>
</dbReference>
<dbReference type="PANTHER" id="PTHR11361">
    <property type="entry name" value="DNA MISMATCH REPAIR PROTEIN MUTS FAMILY MEMBER"/>
    <property type="match status" value="1"/>
</dbReference>
<dbReference type="InterPro" id="IPR036187">
    <property type="entry name" value="DNA_mismatch_repair_MutS_sf"/>
</dbReference>
<evidence type="ECO:0000256" key="1">
    <source>
        <dbReference type="ARBA" id="ARBA00022741"/>
    </source>
</evidence>
<gene>
    <name evidence="6" type="ORF">HNQ77_002548</name>
</gene>
<dbReference type="Gene3D" id="3.40.50.300">
    <property type="entry name" value="P-loop containing nucleotide triphosphate hydrolases"/>
    <property type="match status" value="1"/>
</dbReference>